<reference evidence="2" key="1">
    <citation type="submission" date="2021-03" db="EMBL/GenBank/DDBJ databases">
        <title>Acanthopleuribacteraceae sp. M133.</title>
        <authorList>
            <person name="Wang G."/>
        </authorList>
    </citation>
    <scope>NUCLEOTIDE SEQUENCE</scope>
    <source>
        <strain evidence="2">M133</strain>
    </source>
</reference>
<proteinExistence type="predicted"/>
<evidence type="ECO:0000313" key="2">
    <source>
        <dbReference type="EMBL" id="QTD48838.1"/>
    </source>
</evidence>
<keyword evidence="1" id="KW-0732">Signal</keyword>
<name>A0A8A4TJ59_SULCO</name>
<feature type="chain" id="PRO_5035196619" evidence="1">
    <location>
        <begin position="30"/>
        <end position="236"/>
    </location>
</feature>
<organism evidence="2 3">
    <name type="scientific">Sulfidibacter corallicola</name>
    <dbReference type="NCBI Taxonomy" id="2818388"/>
    <lineage>
        <taxon>Bacteria</taxon>
        <taxon>Pseudomonadati</taxon>
        <taxon>Acidobacteriota</taxon>
        <taxon>Holophagae</taxon>
        <taxon>Acanthopleuribacterales</taxon>
        <taxon>Acanthopleuribacteraceae</taxon>
        <taxon>Sulfidibacter</taxon>
    </lineage>
</organism>
<dbReference type="RefSeq" id="WP_237378488.1">
    <property type="nucleotide sequence ID" value="NZ_CP071793.1"/>
</dbReference>
<protein>
    <submittedName>
        <fullName evidence="2">Uncharacterized protein</fullName>
    </submittedName>
</protein>
<feature type="signal peptide" evidence="1">
    <location>
        <begin position="1"/>
        <end position="29"/>
    </location>
</feature>
<accession>A0A8A4TJ59</accession>
<dbReference type="EMBL" id="CP071793">
    <property type="protein sequence ID" value="QTD48838.1"/>
    <property type="molecule type" value="Genomic_DNA"/>
</dbReference>
<gene>
    <name evidence="2" type="ORF">J3U87_24920</name>
</gene>
<dbReference type="KEGG" id="scor:J3U87_24920"/>
<keyword evidence="3" id="KW-1185">Reference proteome</keyword>
<sequence length="236" mass="25663">MFDKFNKLNKFNKLMKIVPVLCLTCFAMAADFDTVENLEGTYASLKAQQKAIATNMAEEYLDIMADYDTLDPEFQEGLVALREAITREINALQPDFDVLKAGLTANGVLQAISGCNAQACAEAQDGVTNTGVAKGLAYSAWNACRSSSQADHAYLYLAVAEIFAGPARDAACAANPDVADAKDKLGKAYNNAYKGWIAANNALNRDNCQEAQPVLNPAMDAWINFNNARTYMNNCW</sequence>
<dbReference type="Proteomes" id="UP000663929">
    <property type="component" value="Chromosome"/>
</dbReference>
<evidence type="ECO:0000313" key="3">
    <source>
        <dbReference type="Proteomes" id="UP000663929"/>
    </source>
</evidence>
<dbReference type="AlphaFoldDB" id="A0A8A4TJ59"/>
<evidence type="ECO:0000256" key="1">
    <source>
        <dbReference type="SAM" id="SignalP"/>
    </source>
</evidence>